<dbReference type="EMBL" id="FXXQ01000017">
    <property type="protein sequence ID" value="SMX25481.1"/>
    <property type="molecule type" value="Genomic_DNA"/>
</dbReference>
<sequence>MRHHLSQSELSTARFAGLLYLVIIVLGISSELVLRAPLINLSNAQGTAESILAATGSFRASLAADLIMALADAGLAVLLFALFRPVAPTLALAAMVFRLVQSVLIGANLMNLQAAVLLITGGQDISALAPGQANAMAALFINMHGHGYDLGLVFFGLNSLMTGVLIWRSGFMPKILGAGIAAAGLVYLIGSTLRFFAPEFSAAFAPAYGLTVLAETAFCLWLLSAGWASRRLRVA</sequence>
<feature type="transmembrane region" description="Helical" evidence="1">
    <location>
        <begin position="90"/>
        <end position="110"/>
    </location>
</feature>
<dbReference type="InterPro" id="IPR025495">
    <property type="entry name" value="DUF4386"/>
</dbReference>
<feature type="transmembrane region" description="Helical" evidence="1">
    <location>
        <begin position="175"/>
        <end position="197"/>
    </location>
</feature>
<dbReference type="RefSeq" id="WP_093975673.1">
    <property type="nucleotide sequence ID" value="NZ_FXXQ01000017.1"/>
</dbReference>
<dbReference type="Proteomes" id="UP000201838">
    <property type="component" value="Unassembled WGS sequence"/>
</dbReference>
<dbReference type="AlphaFoldDB" id="A0A238J561"/>
<proteinExistence type="predicted"/>
<gene>
    <name evidence="2" type="ORF">BOA8489_03624</name>
</gene>
<accession>A0A238J561</accession>
<evidence type="ECO:0008006" key="4">
    <source>
        <dbReference type="Google" id="ProtNLM"/>
    </source>
</evidence>
<keyword evidence="3" id="KW-1185">Reference proteome</keyword>
<protein>
    <recommendedName>
        <fullName evidence="4">DUF4386 domain-containing protein</fullName>
    </recommendedName>
</protein>
<dbReference type="Pfam" id="PF14329">
    <property type="entry name" value="DUF4386"/>
    <property type="match status" value="1"/>
</dbReference>
<evidence type="ECO:0000313" key="2">
    <source>
        <dbReference type="EMBL" id="SMX25481.1"/>
    </source>
</evidence>
<dbReference type="OrthoDB" id="5421633at2"/>
<evidence type="ECO:0000313" key="3">
    <source>
        <dbReference type="Proteomes" id="UP000201838"/>
    </source>
</evidence>
<feature type="transmembrane region" description="Helical" evidence="1">
    <location>
        <begin position="62"/>
        <end position="83"/>
    </location>
</feature>
<feature type="transmembrane region" description="Helical" evidence="1">
    <location>
        <begin position="12"/>
        <end position="34"/>
    </location>
</feature>
<feature type="transmembrane region" description="Helical" evidence="1">
    <location>
        <begin position="150"/>
        <end position="168"/>
    </location>
</feature>
<keyword evidence="1" id="KW-1133">Transmembrane helix</keyword>
<keyword evidence="1" id="KW-0812">Transmembrane</keyword>
<organism evidence="2 3">
    <name type="scientific">Boseongicola aestuarii</name>
    <dbReference type="NCBI Taxonomy" id="1470561"/>
    <lineage>
        <taxon>Bacteria</taxon>
        <taxon>Pseudomonadati</taxon>
        <taxon>Pseudomonadota</taxon>
        <taxon>Alphaproteobacteria</taxon>
        <taxon>Rhodobacterales</taxon>
        <taxon>Paracoccaceae</taxon>
        <taxon>Boseongicola</taxon>
    </lineage>
</organism>
<feature type="transmembrane region" description="Helical" evidence="1">
    <location>
        <begin position="203"/>
        <end position="223"/>
    </location>
</feature>
<evidence type="ECO:0000256" key="1">
    <source>
        <dbReference type="SAM" id="Phobius"/>
    </source>
</evidence>
<reference evidence="2 3" key="1">
    <citation type="submission" date="2017-05" db="EMBL/GenBank/DDBJ databases">
        <authorList>
            <person name="Song R."/>
            <person name="Chenine A.L."/>
            <person name="Ruprecht R.M."/>
        </authorList>
    </citation>
    <scope>NUCLEOTIDE SEQUENCE [LARGE SCALE GENOMIC DNA]</scope>
    <source>
        <strain evidence="2 3">CECT 8489</strain>
    </source>
</reference>
<name>A0A238J561_9RHOB</name>
<keyword evidence="1" id="KW-0472">Membrane</keyword>